<dbReference type="Proteomes" id="UP000001075">
    <property type="component" value="Unassembled WGS sequence"/>
</dbReference>
<dbReference type="InParanoid" id="G3H1Y3"/>
<evidence type="ECO:0000256" key="1">
    <source>
        <dbReference type="SAM" id="SignalP"/>
    </source>
</evidence>
<organism evidence="2 3">
    <name type="scientific">Cricetulus griseus</name>
    <name type="common">Chinese hamster</name>
    <name type="synonym">Cricetulus barabensis griseus</name>
    <dbReference type="NCBI Taxonomy" id="10029"/>
    <lineage>
        <taxon>Eukaryota</taxon>
        <taxon>Metazoa</taxon>
        <taxon>Chordata</taxon>
        <taxon>Craniata</taxon>
        <taxon>Vertebrata</taxon>
        <taxon>Euteleostomi</taxon>
        <taxon>Mammalia</taxon>
        <taxon>Eutheria</taxon>
        <taxon>Euarchontoglires</taxon>
        <taxon>Glires</taxon>
        <taxon>Rodentia</taxon>
        <taxon>Myomorpha</taxon>
        <taxon>Muroidea</taxon>
        <taxon>Cricetidae</taxon>
        <taxon>Cricetinae</taxon>
        <taxon>Cricetulus</taxon>
    </lineage>
</organism>
<feature type="chain" id="PRO_5003443796" evidence="1">
    <location>
        <begin position="30"/>
        <end position="66"/>
    </location>
</feature>
<evidence type="ECO:0000313" key="3">
    <source>
        <dbReference type="Proteomes" id="UP000001075"/>
    </source>
</evidence>
<gene>
    <name evidence="2" type="ORF">I79_004175</name>
</gene>
<dbReference type="EMBL" id="JH000110">
    <property type="protein sequence ID" value="EGW01153.1"/>
    <property type="molecule type" value="Genomic_DNA"/>
</dbReference>
<dbReference type="AlphaFoldDB" id="G3H1Y3"/>
<evidence type="ECO:0000313" key="2">
    <source>
        <dbReference type="EMBL" id="EGW01153.1"/>
    </source>
</evidence>
<name>G3H1Y3_CRIGR</name>
<accession>G3H1Y3</accession>
<keyword evidence="1" id="KW-0732">Signal</keyword>
<proteinExistence type="predicted"/>
<protein>
    <submittedName>
        <fullName evidence="2">Uncharacterized protein</fullName>
    </submittedName>
</protein>
<sequence>MFWLWNQTQSLTWCFPFSSSFSLLDPTLCSVLADLENSDRCLPASIPFESHFFRLCHRCFWEILSS</sequence>
<feature type="signal peptide" evidence="1">
    <location>
        <begin position="1"/>
        <end position="29"/>
    </location>
</feature>
<reference evidence="3" key="1">
    <citation type="journal article" date="2011" name="Nat. Biotechnol.">
        <title>The genomic sequence of the Chinese hamster ovary (CHO)-K1 cell line.</title>
        <authorList>
            <person name="Xu X."/>
            <person name="Nagarajan H."/>
            <person name="Lewis N.E."/>
            <person name="Pan S."/>
            <person name="Cai Z."/>
            <person name="Liu X."/>
            <person name="Chen W."/>
            <person name="Xie M."/>
            <person name="Wang W."/>
            <person name="Hammond S."/>
            <person name="Andersen M.R."/>
            <person name="Neff N."/>
            <person name="Passarelli B."/>
            <person name="Koh W."/>
            <person name="Fan H.C."/>
            <person name="Wang J."/>
            <person name="Gui Y."/>
            <person name="Lee K.H."/>
            <person name="Betenbaugh M.J."/>
            <person name="Quake S.R."/>
            <person name="Famili I."/>
            <person name="Palsson B.O."/>
            <person name="Wang J."/>
        </authorList>
    </citation>
    <scope>NUCLEOTIDE SEQUENCE [LARGE SCALE GENOMIC DNA]</scope>
    <source>
        <strain evidence="3">CHO K1 cell line</strain>
    </source>
</reference>